<organism evidence="8 9">
    <name type="scientific">Flavimobilis marinus</name>
    <dbReference type="NCBI Taxonomy" id="285351"/>
    <lineage>
        <taxon>Bacteria</taxon>
        <taxon>Bacillati</taxon>
        <taxon>Actinomycetota</taxon>
        <taxon>Actinomycetes</taxon>
        <taxon>Micrococcales</taxon>
        <taxon>Jonesiaceae</taxon>
        <taxon>Flavimobilis</taxon>
    </lineage>
</organism>
<dbReference type="SMART" id="SM00382">
    <property type="entry name" value="AAA"/>
    <property type="match status" value="1"/>
</dbReference>
<dbReference type="STRING" id="285351.SAMN04488035_2558"/>
<name>A0A1I2HUZ1_9MICO</name>
<dbReference type="AlphaFoldDB" id="A0A1I2HUZ1"/>
<evidence type="ECO:0000313" key="8">
    <source>
        <dbReference type="EMBL" id="SFF33759.1"/>
    </source>
</evidence>
<dbReference type="PROSITE" id="PS50893">
    <property type="entry name" value="ABC_TRANSPORTER_2"/>
    <property type="match status" value="1"/>
</dbReference>
<gene>
    <name evidence="8" type="ORF">SAMN04488035_2558</name>
</gene>
<dbReference type="InterPro" id="IPR017871">
    <property type="entry name" value="ABC_transporter-like_CS"/>
</dbReference>
<dbReference type="GO" id="GO:0016887">
    <property type="term" value="F:ATP hydrolysis activity"/>
    <property type="evidence" value="ECO:0007669"/>
    <property type="project" value="InterPro"/>
</dbReference>
<evidence type="ECO:0000256" key="5">
    <source>
        <dbReference type="ARBA" id="ARBA00022967"/>
    </source>
</evidence>
<dbReference type="Gene3D" id="2.40.50.100">
    <property type="match status" value="1"/>
</dbReference>
<dbReference type="EMBL" id="FONZ01000005">
    <property type="protein sequence ID" value="SFF33759.1"/>
    <property type="molecule type" value="Genomic_DNA"/>
</dbReference>
<dbReference type="GO" id="GO:0055052">
    <property type="term" value="C:ATP-binding cassette (ABC) transporter complex, substrate-binding subunit-containing"/>
    <property type="evidence" value="ECO:0007669"/>
    <property type="project" value="TreeGrafter"/>
</dbReference>
<dbReference type="SUPFAM" id="SSF52540">
    <property type="entry name" value="P-loop containing nucleoside triphosphate hydrolases"/>
    <property type="match status" value="1"/>
</dbReference>
<evidence type="ECO:0000256" key="6">
    <source>
        <dbReference type="ARBA" id="ARBA00023136"/>
    </source>
</evidence>
<feature type="domain" description="ABC transporter" evidence="7">
    <location>
        <begin position="42"/>
        <end position="276"/>
    </location>
</feature>
<dbReference type="Pfam" id="PF00005">
    <property type="entry name" value="ABC_tran"/>
    <property type="match status" value="1"/>
</dbReference>
<keyword evidence="4 8" id="KW-0067">ATP-binding</keyword>
<sequence length="406" mass="44052">MSARPALSSPSARYAGKELTMATTQLTDSTEAFARHADIGRLRLTDIVKEFGQGQQTVRAVDELVLDIEPGEFITLLGPSGCGKTTTLRMIAGFEEPTSGHIFLDDDDIVVEPPNKRPMAMVFQSYALFPHLSVRENVAYGLTLRKMSGAALKEEVDLALTSMNLLGLADRAPNQLSGGQQQRVALARAMVMKPKVLLFDEPLSNLDAKLRVQMRLEIRRLQKRLGITSVYVTHDQTEAMSMSDRIVVMNAGRIEQAATPDEIYRHPASVFVADFIGRANFLDAEAVSVTPRADGHATARVRVLGRDVEVPAHPACVAGAGVTLLVRPESMRLAPVEVASPGDDVLGDHGRVLSVVFYGESVEYEVESEYGTVVVVVPDPSTESILAEGDAVSLSFNSERAWLLPA</sequence>
<protein>
    <submittedName>
        <fullName evidence="8">Iron(III) transport system ATP-binding protein</fullName>
    </submittedName>
</protein>
<keyword evidence="2" id="KW-1003">Cell membrane</keyword>
<dbReference type="SUPFAM" id="SSF50331">
    <property type="entry name" value="MOP-like"/>
    <property type="match status" value="1"/>
</dbReference>
<dbReference type="GO" id="GO:0005524">
    <property type="term" value="F:ATP binding"/>
    <property type="evidence" value="ECO:0007669"/>
    <property type="project" value="UniProtKB-KW"/>
</dbReference>
<evidence type="ECO:0000256" key="3">
    <source>
        <dbReference type="ARBA" id="ARBA00022741"/>
    </source>
</evidence>
<keyword evidence="3" id="KW-0547">Nucleotide-binding</keyword>
<dbReference type="InterPro" id="IPR003439">
    <property type="entry name" value="ABC_transporter-like_ATP-bd"/>
</dbReference>
<keyword evidence="6" id="KW-0472">Membrane</keyword>
<keyword evidence="5" id="KW-1278">Translocase</keyword>
<dbReference type="InterPro" id="IPR027417">
    <property type="entry name" value="P-loop_NTPase"/>
</dbReference>
<dbReference type="InterPro" id="IPR047641">
    <property type="entry name" value="ABC_transpr_MalK/UgpC-like"/>
</dbReference>
<keyword evidence="1" id="KW-0813">Transport</keyword>
<dbReference type="Pfam" id="PF08402">
    <property type="entry name" value="TOBE_2"/>
    <property type="match status" value="1"/>
</dbReference>
<dbReference type="InterPro" id="IPR013611">
    <property type="entry name" value="Transp-assoc_OB_typ2"/>
</dbReference>
<reference evidence="9" key="1">
    <citation type="submission" date="2016-10" db="EMBL/GenBank/DDBJ databases">
        <authorList>
            <person name="Varghese N."/>
            <person name="Submissions S."/>
        </authorList>
    </citation>
    <scope>NUCLEOTIDE SEQUENCE [LARGE SCALE GENOMIC DNA]</scope>
    <source>
        <strain evidence="9">DSM 19083</strain>
    </source>
</reference>
<dbReference type="PANTHER" id="PTHR43875:SF15">
    <property type="entry name" value="TREHALOSE IMPORT ATP-BINDING PROTEIN SUGC"/>
    <property type="match status" value="1"/>
</dbReference>
<evidence type="ECO:0000259" key="7">
    <source>
        <dbReference type="PROSITE" id="PS50893"/>
    </source>
</evidence>
<dbReference type="PROSITE" id="PS00211">
    <property type="entry name" value="ABC_TRANSPORTER_1"/>
    <property type="match status" value="1"/>
</dbReference>
<dbReference type="Proteomes" id="UP000198520">
    <property type="component" value="Unassembled WGS sequence"/>
</dbReference>
<proteinExistence type="predicted"/>
<evidence type="ECO:0000313" key="9">
    <source>
        <dbReference type="Proteomes" id="UP000198520"/>
    </source>
</evidence>
<evidence type="ECO:0000256" key="4">
    <source>
        <dbReference type="ARBA" id="ARBA00022840"/>
    </source>
</evidence>
<dbReference type="FunFam" id="3.40.50.300:FF:000042">
    <property type="entry name" value="Maltose/maltodextrin ABC transporter, ATP-binding protein"/>
    <property type="match status" value="1"/>
</dbReference>
<dbReference type="InterPro" id="IPR003593">
    <property type="entry name" value="AAA+_ATPase"/>
</dbReference>
<accession>A0A1I2HUZ1</accession>
<dbReference type="InterPro" id="IPR008995">
    <property type="entry name" value="Mo/tungstate-bd_C_term_dom"/>
</dbReference>
<dbReference type="Gene3D" id="3.40.50.300">
    <property type="entry name" value="P-loop containing nucleotide triphosphate hydrolases"/>
    <property type="match status" value="1"/>
</dbReference>
<dbReference type="PANTHER" id="PTHR43875">
    <property type="entry name" value="MALTODEXTRIN IMPORT ATP-BINDING PROTEIN MSMX"/>
    <property type="match status" value="1"/>
</dbReference>
<evidence type="ECO:0000256" key="1">
    <source>
        <dbReference type="ARBA" id="ARBA00022448"/>
    </source>
</evidence>
<evidence type="ECO:0000256" key="2">
    <source>
        <dbReference type="ARBA" id="ARBA00022475"/>
    </source>
</evidence>
<dbReference type="GO" id="GO:0140359">
    <property type="term" value="F:ABC-type transporter activity"/>
    <property type="evidence" value="ECO:0007669"/>
    <property type="project" value="UniProtKB-ARBA"/>
</dbReference>
<keyword evidence="9" id="KW-1185">Reference proteome</keyword>